<dbReference type="InterPro" id="IPR011053">
    <property type="entry name" value="Single_hybrid_motif"/>
</dbReference>
<evidence type="ECO:0000256" key="3">
    <source>
        <dbReference type="SAM" id="MobiDB-lite"/>
    </source>
</evidence>
<dbReference type="PROSITE" id="PS50968">
    <property type="entry name" value="BIOTINYL_LIPOYL"/>
    <property type="match status" value="1"/>
</dbReference>
<feature type="compositionally biased region" description="Low complexity" evidence="3">
    <location>
        <begin position="38"/>
        <end position="53"/>
    </location>
</feature>
<dbReference type="PANTHER" id="PTHR45266">
    <property type="entry name" value="OXALOACETATE DECARBOXYLASE ALPHA CHAIN"/>
    <property type="match status" value="1"/>
</dbReference>
<dbReference type="NCBIfam" id="TIGR00531">
    <property type="entry name" value="BCCP"/>
    <property type="match status" value="1"/>
</dbReference>
<sequence>VNEIDLTFWGRRFRVVKSPPEVLSDDLNSDSTVRMETPISSDVSEPPSESSPKLPKDRIEVFSPMPGTFYRSPGPDKDPFVKEGDQVAKGDTLCIIEAMKIMNEIEVESNGVIQSVLVKEGAAVEYDQPLFILSSSS</sequence>
<gene>
    <name evidence="5" type="ORF">METZ01_LOCUS3585</name>
</gene>
<accession>A0A381N7Y3</accession>
<dbReference type="EMBL" id="UINC01000186">
    <property type="protein sequence ID" value="SUZ50731.1"/>
    <property type="molecule type" value="Genomic_DNA"/>
</dbReference>
<name>A0A381N7Y3_9ZZZZ</name>
<reference evidence="5" key="1">
    <citation type="submission" date="2018-05" db="EMBL/GenBank/DDBJ databases">
        <authorList>
            <person name="Lanie J.A."/>
            <person name="Ng W.-L."/>
            <person name="Kazmierczak K.M."/>
            <person name="Andrzejewski T.M."/>
            <person name="Davidsen T.M."/>
            <person name="Wayne K.J."/>
            <person name="Tettelin H."/>
            <person name="Glass J.I."/>
            <person name="Rusch D."/>
            <person name="Podicherti R."/>
            <person name="Tsui H.-C.T."/>
            <person name="Winkler M.E."/>
        </authorList>
    </citation>
    <scope>NUCLEOTIDE SEQUENCE</scope>
</reference>
<dbReference type="CDD" id="cd06850">
    <property type="entry name" value="biotinyl_domain"/>
    <property type="match status" value="1"/>
</dbReference>
<evidence type="ECO:0000313" key="5">
    <source>
        <dbReference type="EMBL" id="SUZ50731.1"/>
    </source>
</evidence>
<dbReference type="InterPro" id="IPR050709">
    <property type="entry name" value="Biotin_Carboxyl_Carrier/Decarb"/>
</dbReference>
<dbReference type="FunFam" id="2.40.50.100:FF:000003">
    <property type="entry name" value="Acetyl-CoA carboxylase biotin carboxyl carrier protein"/>
    <property type="match status" value="1"/>
</dbReference>
<dbReference type="GO" id="GO:0006633">
    <property type="term" value="P:fatty acid biosynthetic process"/>
    <property type="evidence" value="ECO:0007669"/>
    <property type="project" value="InterPro"/>
</dbReference>
<dbReference type="SUPFAM" id="SSF51230">
    <property type="entry name" value="Single hybrid motif"/>
    <property type="match status" value="1"/>
</dbReference>
<evidence type="ECO:0000256" key="2">
    <source>
        <dbReference type="ARBA" id="ARBA00023267"/>
    </source>
</evidence>
<organism evidence="5">
    <name type="scientific">marine metagenome</name>
    <dbReference type="NCBI Taxonomy" id="408172"/>
    <lineage>
        <taxon>unclassified sequences</taxon>
        <taxon>metagenomes</taxon>
        <taxon>ecological metagenomes</taxon>
    </lineage>
</organism>
<feature type="domain" description="Lipoyl-binding" evidence="4">
    <location>
        <begin position="58"/>
        <end position="134"/>
    </location>
</feature>
<protein>
    <recommendedName>
        <fullName evidence="1">Biotin carboxyl carrier protein of acetyl-CoA carboxylase</fullName>
    </recommendedName>
</protein>
<dbReference type="GO" id="GO:0009317">
    <property type="term" value="C:acetyl-CoA carboxylase complex"/>
    <property type="evidence" value="ECO:0007669"/>
    <property type="project" value="InterPro"/>
</dbReference>
<dbReference type="PANTHER" id="PTHR45266:SF3">
    <property type="entry name" value="OXALOACETATE DECARBOXYLASE ALPHA CHAIN"/>
    <property type="match status" value="1"/>
</dbReference>
<keyword evidence="2" id="KW-0092">Biotin</keyword>
<dbReference type="InterPro" id="IPR001249">
    <property type="entry name" value="AcCoA_biotinCC"/>
</dbReference>
<dbReference type="AlphaFoldDB" id="A0A381N7Y3"/>
<dbReference type="InterPro" id="IPR000089">
    <property type="entry name" value="Biotin_lipoyl"/>
</dbReference>
<dbReference type="GO" id="GO:0003989">
    <property type="term" value="F:acetyl-CoA carboxylase activity"/>
    <property type="evidence" value="ECO:0007669"/>
    <property type="project" value="InterPro"/>
</dbReference>
<proteinExistence type="predicted"/>
<dbReference type="PRINTS" id="PR01071">
    <property type="entry name" value="ACOABIOTINCC"/>
</dbReference>
<evidence type="ECO:0000256" key="1">
    <source>
        <dbReference type="ARBA" id="ARBA00017562"/>
    </source>
</evidence>
<evidence type="ECO:0000259" key="4">
    <source>
        <dbReference type="PROSITE" id="PS50968"/>
    </source>
</evidence>
<dbReference type="Pfam" id="PF00364">
    <property type="entry name" value="Biotin_lipoyl"/>
    <property type="match status" value="1"/>
</dbReference>
<feature type="non-terminal residue" evidence="5">
    <location>
        <position position="1"/>
    </location>
</feature>
<dbReference type="Gene3D" id="2.40.50.100">
    <property type="match status" value="1"/>
</dbReference>
<feature type="region of interest" description="Disordered" evidence="3">
    <location>
        <begin position="20"/>
        <end position="58"/>
    </location>
</feature>